<organism evidence="5 6">
    <name type="scientific">Actinoplanes italicus</name>
    <dbReference type="NCBI Taxonomy" id="113567"/>
    <lineage>
        <taxon>Bacteria</taxon>
        <taxon>Bacillati</taxon>
        <taxon>Actinomycetota</taxon>
        <taxon>Actinomycetes</taxon>
        <taxon>Micromonosporales</taxon>
        <taxon>Micromonosporaceae</taxon>
        <taxon>Actinoplanes</taxon>
    </lineage>
</organism>
<dbReference type="SUPFAM" id="SSF46894">
    <property type="entry name" value="C-terminal effector domain of the bipartite response regulators"/>
    <property type="match status" value="1"/>
</dbReference>
<evidence type="ECO:0000256" key="3">
    <source>
        <dbReference type="ARBA" id="ARBA00023163"/>
    </source>
</evidence>
<dbReference type="PANTHER" id="PTHR44688">
    <property type="entry name" value="DNA-BINDING TRANSCRIPTIONAL ACTIVATOR DEVR_DOSR"/>
    <property type="match status" value="1"/>
</dbReference>
<keyword evidence="6" id="KW-1185">Reference proteome</keyword>
<evidence type="ECO:0000256" key="2">
    <source>
        <dbReference type="ARBA" id="ARBA00023125"/>
    </source>
</evidence>
<keyword evidence="1" id="KW-0805">Transcription regulation</keyword>
<feature type="domain" description="HTH luxR-type" evidence="4">
    <location>
        <begin position="107"/>
        <end position="172"/>
    </location>
</feature>
<dbReference type="Pfam" id="PF00196">
    <property type="entry name" value="GerE"/>
    <property type="match status" value="1"/>
</dbReference>
<dbReference type="CDD" id="cd06170">
    <property type="entry name" value="LuxR_C_like"/>
    <property type="match status" value="1"/>
</dbReference>
<dbReference type="Gene3D" id="1.10.10.10">
    <property type="entry name" value="Winged helix-like DNA-binding domain superfamily/Winged helix DNA-binding domain"/>
    <property type="match status" value="1"/>
</dbReference>
<comment type="caution">
    <text evidence="5">The sequence shown here is derived from an EMBL/GenBank/DDBJ whole genome shotgun (WGS) entry which is preliminary data.</text>
</comment>
<name>A0A2T0JXG7_9ACTN</name>
<keyword evidence="2 5" id="KW-0238">DNA-binding</keyword>
<dbReference type="PANTHER" id="PTHR44688:SF16">
    <property type="entry name" value="DNA-BINDING TRANSCRIPTIONAL ACTIVATOR DEVR_DOSR"/>
    <property type="match status" value="1"/>
</dbReference>
<keyword evidence="3" id="KW-0804">Transcription</keyword>
<proteinExistence type="predicted"/>
<dbReference type="EMBL" id="PVMZ01000027">
    <property type="protein sequence ID" value="PRX12698.1"/>
    <property type="molecule type" value="Genomic_DNA"/>
</dbReference>
<feature type="non-terminal residue" evidence="5">
    <location>
        <position position="1"/>
    </location>
</feature>
<reference evidence="5 6" key="1">
    <citation type="submission" date="2018-03" db="EMBL/GenBank/DDBJ databases">
        <title>Genomic Encyclopedia of Archaeal and Bacterial Type Strains, Phase II (KMG-II): from individual species to whole genera.</title>
        <authorList>
            <person name="Goeker M."/>
        </authorList>
    </citation>
    <scope>NUCLEOTIDE SEQUENCE [LARGE SCALE GENOMIC DNA]</scope>
    <source>
        <strain evidence="5 6">DSM 43146</strain>
    </source>
</reference>
<dbReference type="GO" id="GO:0003677">
    <property type="term" value="F:DNA binding"/>
    <property type="evidence" value="ECO:0007669"/>
    <property type="project" value="UniProtKB-KW"/>
</dbReference>
<dbReference type="OrthoDB" id="8482304at2"/>
<dbReference type="InterPro" id="IPR036388">
    <property type="entry name" value="WH-like_DNA-bd_sf"/>
</dbReference>
<evidence type="ECO:0000259" key="4">
    <source>
        <dbReference type="PROSITE" id="PS50043"/>
    </source>
</evidence>
<dbReference type="GO" id="GO:0006355">
    <property type="term" value="P:regulation of DNA-templated transcription"/>
    <property type="evidence" value="ECO:0007669"/>
    <property type="project" value="InterPro"/>
</dbReference>
<dbReference type="SMART" id="SM00421">
    <property type="entry name" value="HTH_LUXR"/>
    <property type="match status" value="1"/>
</dbReference>
<evidence type="ECO:0000313" key="5">
    <source>
        <dbReference type="EMBL" id="PRX12698.1"/>
    </source>
</evidence>
<dbReference type="PRINTS" id="PR00038">
    <property type="entry name" value="HTHLUXR"/>
</dbReference>
<dbReference type="Proteomes" id="UP000239415">
    <property type="component" value="Unassembled WGS sequence"/>
</dbReference>
<evidence type="ECO:0000256" key="1">
    <source>
        <dbReference type="ARBA" id="ARBA00023015"/>
    </source>
</evidence>
<evidence type="ECO:0000313" key="6">
    <source>
        <dbReference type="Proteomes" id="UP000239415"/>
    </source>
</evidence>
<gene>
    <name evidence="5" type="ORF">CLV67_127121</name>
</gene>
<dbReference type="AlphaFoldDB" id="A0A2T0JXG7"/>
<dbReference type="InterPro" id="IPR016032">
    <property type="entry name" value="Sig_transdc_resp-reg_C-effctor"/>
</dbReference>
<accession>A0A2T0JXG7</accession>
<dbReference type="RefSeq" id="WP_146169537.1">
    <property type="nucleotide sequence ID" value="NZ_PVMZ01000027.1"/>
</dbReference>
<protein>
    <submittedName>
        <fullName evidence="5">DNA-binding CsgD family transcriptional regulator</fullName>
    </submittedName>
</protein>
<dbReference type="InterPro" id="IPR000792">
    <property type="entry name" value="Tscrpt_reg_LuxR_C"/>
</dbReference>
<sequence>ARSLAARNPGSRSAAGAAAHAAGLLSGDLNELLRAITEFRAAGRPLALASALEDAGLLGRATGNAETLRWFKEALSIATSVGAVLARQRLEVLVGTRGATASAGSRSASCLPELSPAERRVAMEVAVGKTNIEVAETLYISRHTVDAHLRTIFAKLGVRRRSELSARVTRECGPVITGLDQGLDPGARS</sequence>
<dbReference type="PROSITE" id="PS50043">
    <property type="entry name" value="HTH_LUXR_2"/>
    <property type="match status" value="1"/>
</dbReference>